<accession>A0ACB7Z0H1</accession>
<reference evidence="1 2" key="1">
    <citation type="journal article" date="2021" name="Hortic Res">
        <title>High-quality reference genome and annotation aids understanding of berry development for evergreen blueberry (Vaccinium darrowii).</title>
        <authorList>
            <person name="Yu J."/>
            <person name="Hulse-Kemp A.M."/>
            <person name="Babiker E."/>
            <person name="Staton M."/>
        </authorList>
    </citation>
    <scope>NUCLEOTIDE SEQUENCE [LARGE SCALE GENOMIC DNA]</scope>
    <source>
        <strain evidence="2">cv. NJ 8807/NJ 8810</strain>
        <tissue evidence="1">Young leaf</tissue>
    </source>
</reference>
<comment type="caution">
    <text evidence="1">The sequence shown here is derived from an EMBL/GenBank/DDBJ whole genome shotgun (WGS) entry which is preliminary data.</text>
</comment>
<gene>
    <name evidence="1" type="ORF">Vadar_032049</name>
</gene>
<organism evidence="1 2">
    <name type="scientific">Vaccinium darrowii</name>
    <dbReference type="NCBI Taxonomy" id="229202"/>
    <lineage>
        <taxon>Eukaryota</taxon>
        <taxon>Viridiplantae</taxon>
        <taxon>Streptophyta</taxon>
        <taxon>Embryophyta</taxon>
        <taxon>Tracheophyta</taxon>
        <taxon>Spermatophyta</taxon>
        <taxon>Magnoliopsida</taxon>
        <taxon>eudicotyledons</taxon>
        <taxon>Gunneridae</taxon>
        <taxon>Pentapetalae</taxon>
        <taxon>asterids</taxon>
        <taxon>Ericales</taxon>
        <taxon>Ericaceae</taxon>
        <taxon>Vaccinioideae</taxon>
        <taxon>Vaccinieae</taxon>
        <taxon>Vaccinium</taxon>
    </lineage>
</organism>
<sequence>MKIELPEFHGTMSPEEFLDWVTAVEEIMEFKEVPMDRRVPLMATRFRGRASAWWQQLKISRNRQGKPRS</sequence>
<evidence type="ECO:0000313" key="1">
    <source>
        <dbReference type="EMBL" id="KAH7859136.1"/>
    </source>
</evidence>
<name>A0ACB7Z0H1_9ERIC</name>
<evidence type="ECO:0000313" key="2">
    <source>
        <dbReference type="Proteomes" id="UP000828048"/>
    </source>
</evidence>
<dbReference type="EMBL" id="CM037153">
    <property type="protein sequence ID" value="KAH7859136.1"/>
    <property type="molecule type" value="Genomic_DNA"/>
</dbReference>
<protein>
    <submittedName>
        <fullName evidence="1">Uncharacterized protein</fullName>
    </submittedName>
</protein>
<dbReference type="Proteomes" id="UP000828048">
    <property type="component" value="Chromosome 3"/>
</dbReference>
<proteinExistence type="predicted"/>
<keyword evidence="2" id="KW-1185">Reference proteome</keyword>